<dbReference type="Proteomes" id="UP001141434">
    <property type="component" value="Unassembled WGS sequence"/>
</dbReference>
<feature type="compositionally biased region" description="Pro residues" evidence="1">
    <location>
        <begin position="13"/>
        <end position="28"/>
    </location>
</feature>
<feature type="compositionally biased region" description="Acidic residues" evidence="1">
    <location>
        <begin position="480"/>
        <end position="492"/>
    </location>
</feature>
<feature type="region of interest" description="Disordered" evidence="1">
    <location>
        <begin position="259"/>
        <end position="310"/>
    </location>
</feature>
<sequence>MESSPGTDGVTHGPPPDASQTSPSPPADSPTQPEPASESPHPSLSRSEPFSQQKRFSLPPRANPAARHSKRLTLNFPVNLALNQPAVFPSDPSVSSPGSMTPITQSSTRPSPALPAGTPMPFDGPDDSYDFLRAIASQDRKVMELREELHRAEIELEALKKQWAQAEKSRKRTQINYQAEQMKPLRSPDQPGPPDGASLHRREQSISSVGSSSVSQERRSRELEQRSSLRAAATAGSKISANGRRVFQGSHTRALSLLTPATVPGIPQRGDAAPSPLESNPLARAPRSATLPSLERNKTSSIGTPVDDSHLPEHLLTHLRNTVPPPSGETIMRTGKQMASDLREGLWTFLEDLRQVTVGEDAVNGVQNRTMSPSRSLAPPNGRKRNSSAHSRSRDRLSVAGDRSSRSSGSSQGRAPAPDTISGKTTKPEEISTSFWDEFGVDKPAQKPQTARHTNDLANRPSRTDDPEHRGRPTSRQADKEDDTVDDWDDWDAPQSEPKVAHTPSSSRSTVESSKHDQSPITQGSSPRTSASFGDTNPSITAPDQTVPEGLPWPAISKLTPSKLQRTASTLMAEWERSISPSPERSGSLSRSRSKSSKAD</sequence>
<name>A0A9W9FQ85_9EURO</name>
<dbReference type="RefSeq" id="XP_056513348.1">
    <property type="nucleotide sequence ID" value="XM_056652281.1"/>
</dbReference>
<accession>A0A9W9FQ85</accession>
<feature type="compositionally biased region" description="Low complexity" evidence="1">
    <location>
        <begin position="398"/>
        <end position="417"/>
    </location>
</feature>
<evidence type="ECO:0000259" key="2">
    <source>
        <dbReference type="Pfam" id="PF13257"/>
    </source>
</evidence>
<dbReference type="GeneID" id="81391449"/>
<reference evidence="3" key="2">
    <citation type="journal article" date="2023" name="IMA Fungus">
        <title>Comparative genomic study of the Penicillium genus elucidates a diverse pangenome and 15 lateral gene transfer events.</title>
        <authorList>
            <person name="Petersen C."/>
            <person name="Sorensen T."/>
            <person name="Nielsen M.R."/>
            <person name="Sondergaard T.E."/>
            <person name="Sorensen J.L."/>
            <person name="Fitzpatrick D.A."/>
            <person name="Frisvad J.C."/>
            <person name="Nielsen K.L."/>
        </authorList>
    </citation>
    <scope>NUCLEOTIDE SEQUENCE</scope>
    <source>
        <strain evidence="3">IBT 34128</strain>
    </source>
</reference>
<protein>
    <recommendedName>
        <fullName evidence="2">DUF4048 domain-containing protein</fullName>
    </recommendedName>
</protein>
<feature type="region of interest" description="Disordered" evidence="1">
    <location>
        <begin position="364"/>
        <end position="600"/>
    </location>
</feature>
<feature type="region of interest" description="Disordered" evidence="1">
    <location>
        <begin position="162"/>
        <end position="246"/>
    </location>
</feature>
<keyword evidence="4" id="KW-1185">Reference proteome</keyword>
<dbReference type="OrthoDB" id="4097086at2759"/>
<dbReference type="Pfam" id="PF13257">
    <property type="entry name" value="DUF4048"/>
    <property type="match status" value="1"/>
</dbReference>
<feature type="compositionally biased region" description="Polar residues" evidence="1">
    <location>
        <begin position="365"/>
        <end position="375"/>
    </location>
</feature>
<dbReference type="AlphaFoldDB" id="A0A9W9FQ85"/>
<reference evidence="3" key="1">
    <citation type="submission" date="2022-11" db="EMBL/GenBank/DDBJ databases">
        <authorList>
            <person name="Petersen C."/>
        </authorList>
    </citation>
    <scope>NUCLEOTIDE SEQUENCE</scope>
    <source>
        <strain evidence="3">IBT 34128</strain>
    </source>
</reference>
<feature type="compositionally biased region" description="Polar residues" evidence="1">
    <location>
        <begin position="519"/>
        <end position="544"/>
    </location>
</feature>
<feature type="compositionally biased region" description="Basic and acidic residues" evidence="1">
    <location>
        <begin position="216"/>
        <end position="227"/>
    </location>
</feature>
<proteinExistence type="predicted"/>
<feature type="region of interest" description="Disordered" evidence="1">
    <location>
        <begin position="1"/>
        <end position="70"/>
    </location>
</feature>
<feature type="compositionally biased region" description="Polar residues" evidence="1">
    <location>
        <begin position="559"/>
        <end position="570"/>
    </location>
</feature>
<feature type="compositionally biased region" description="Basic residues" evidence="1">
    <location>
        <begin position="382"/>
        <end position="391"/>
    </location>
</feature>
<gene>
    <name evidence="3" type="ORF">NUU61_001699</name>
</gene>
<feature type="compositionally biased region" description="Low complexity" evidence="1">
    <location>
        <begin position="578"/>
        <end position="591"/>
    </location>
</feature>
<dbReference type="EMBL" id="JAPMSZ010000004">
    <property type="protein sequence ID" value="KAJ5104352.1"/>
    <property type="molecule type" value="Genomic_DNA"/>
</dbReference>
<feature type="domain" description="DUF4048" evidence="2">
    <location>
        <begin position="251"/>
        <end position="509"/>
    </location>
</feature>
<comment type="caution">
    <text evidence="3">The sequence shown here is derived from an EMBL/GenBank/DDBJ whole genome shotgun (WGS) entry which is preliminary data.</text>
</comment>
<feature type="compositionally biased region" description="Polar residues" evidence="1">
    <location>
        <begin position="40"/>
        <end position="55"/>
    </location>
</feature>
<evidence type="ECO:0000256" key="1">
    <source>
        <dbReference type="SAM" id="MobiDB-lite"/>
    </source>
</evidence>
<organism evidence="3 4">
    <name type="scientific">Penicillium alfredii</name>
    <dbReference type="NCBI Taxonomy" id="1506179"/>
    <lineage>
        <taxon>Eukaryota</taxon>
        <taxon>Fungi</taxon>
        <taxon>Dikarya</taxon>
        <taxon>Ascomycota</taxon>
        <taxon>Pezizomycotina</taxon>
        <taxon>Eurotiomycetes</taxon>
        <taxon>Eurotiomycetidae</taxon>
        <taxon>Eurotiales</taxon>
        <taxon>Aspergillaceae</taxon>
        <taxon>Penicillium</taxon>
    </lineage>
</organism>
<dbReference type="InterPro" id="IPR025122">
    <property type="entry name" value="DUF4048"/>
</dbReference>
<feature type="compositionally biased region" description="Low complexity" evidence="1">
    <location>
        <begin position="205"/>
        <end position="215"/>
    </location>
</feature>
<feature type="compositionally biased region" description="Polar residues" evidence="1">
    <location>
        <begin position="92"/>
        <end position="110"/>
    </location>
</feature>
<evidence type="ECO:0000313" key="4">
    <source>
        <dbReference type="Proteomes" id="UP001141434"/>
    </source>
</evidence>
<feature type="region of interest" description="Disordered" evidence="1">
    <location>
        <begin position="84"/>
        <end position="125"/>
    </location>
</feature>
<evidence type="ECO:0000313" key="3">
    <source>
        <dbReference type="EMBL" id="KAJ5104352.1"/>
    </source>
</evidence>
<feature type="compositionally biased region" description="Basic and acidic residues" evidence="1">
    <location>
        <begin position="462"/>
        <end position="471"/>
    </location>
</feature>